<dbReference type="InterPro" id="IPR021056">
    <property type="entry name" value="Mt_import_IM_translocase_Tim54"/>
</dbReference>
<feature type="compositionally biased region" description="Polar residues" evidence="12">
    <location>
        <begin position="23"/>
        <end position="35"/>
    </location>
</feature>
<protein>
    <recommendedName>
        <fullName evidence="3">Mitochondrial import inner membrane translocase subunit TIM54</fullName>
    </recommendedName>
</protein>
<reference evidence="13 14" key="1">
    <citation type="journal article" date="2014" name="BMC Genomics">
        <title>Adaptive genomic structural variation in the grape powdery mildew pathogen, Erysiphe necator.</title>
        <authorList>
            <person name="Jones L."/>
            <person name="Riaz S."/>
            <person name="Morales-Cruz A."/>
            <person name="Amrine K.C."/>
            <person name="McGuire B."/>
            <person name="Gubler W.D."/>
            <person name="Walker M.A."/>
            <person name="Cantu D."/>
        </authorList>
    </citation>
    <scope>NUCLEOTIDE SEQUENCE [LARGE SCALE GENOMIC DNA]</scope>
    <source>
        <strain evidence="14">c</strain>
    </source>
</reference>
<dbReference type="OMA" id="RNWMIFF"/>
<evidence type="ECO:0000256" key="7">
    <source>
        <dbReference type="ARBA" id="ARBA00022927"/>
    </source>
</evidence>
<dbReference type="EMBL" id="JNVN01001841">
    <property type="protein sequence ID" value="KHJ32744.1"/>
    <property type="molecule type" value="Genomic_DNA"/>
</dbReference>
<keyword evidence="8" id="KW-1133">Transmembrane helix</keyword>
<dbReference type="STRING" id="52586.A0A0B1P7W3"/>
<dbReference type="AlphaFoldDB" id="A0A0B1P7W3"/>
<gene>
    <name evidence="13" type="ORF">EV44_g6443</name>
</gene>
<keyword evidence="14" id="KW-1185">Reference proteome</keyword>
<feature type="compositionally biased region" description="Polar residues" evidence="12">
    <location>
        <begin position="230"/>
        <end position="252"/>
    </location>
</feature>
<comment type="caution">
    <text evidence="13">The sequence shown here is derived from an EMBL/GenBank/DDBJ whole genome shotgun (WGS) entry which is preliminary data.</text>
</comment>
<dbReference type="OrthoDB" id="5598305at2759"/>
<comment type="similarity">
    <text evidence="2">Belongs to the TIM54 family.</text>
</comment>
<keyword evidence="5" id="KW-0812">Transmembrane</keyword>
<keyword evidence="6" id="KW-0999">Mitochondrion inner membrane</keyword>
<organism evidence="13 14">
    <name type="scientific">Uncinula necator</name>
    <name type="common">Grape powdery mildew</name>
    <dbReference type="NCBI Taxonomy" id="52586"/>
    <lineage>
        <taxon>Eukaryota</taxon>
        <taxon>Fungi</taxon>
        <taxon>Dikarya</taxon>
        <taxon>Ascomycota</taxon>
        <taxon>Pezizomycotina</taxon>
        <taxon>Leotiomycetes</taxon>
        <taxon>Erysiphales</taxon>
        <taxon>Erysiphaceae</taxon>
        <taxon>Erysiphe</taxon>
    </lineage>
</organism>
<evidence type="ECO:0000256" key="11">
    <source>
        <dbReference type="ARBA" id="ARBA00023136"/>
    </source>
</evidence>
<dbReference type="GO" id="GO:0015031">
    <property type="term" value="P:protein transport"/>
    <property type="evidence" value="ECO:0007669"/>
    <property type="project" value="UniProtKB-KW"/>
</dbReference>
<dbReference type="HOGENOM" id="CLU_039097_1_0_1"/>
<evidence type="ECO:0000256" key="12">
    <source>
        <dbReference type="SAM" id="MobiDB-lite"/>
    </source>
</evidence>
<keyword evidence="7" id="KW-0653">Protein transport</keyword>
<evidence type="ECO:0000256" key="8">
    <source>
        <dbReference type="ARBA" id="ARBA00022989"/>
    </source>
</evidence>
<sequence length="459" mass="53173">MATQKKYAVGSGESSAAIKQECLTDTNQSNNSTKSPRIKNPNPMWKYMGLGENFHPRLPSRNWIIFLTIVGSFSATVVYDKREKKRNQLKWCKLVEHVAKQHLDPRKMPRKIAIYLEAPPQDGLRAAQDHFKEFIKPILVSSGLDWEFIQGRKEGDIREQVIDRIMHSRLSPEEKIEKDFIAQFRMKNKVTDFEGPGGDIVIGRHTWKEYIQGLHEGWIAIPKDSEDLASKSQNNNDITDSIISSETPQGDRSSSSDYKLMDSSETLVLPRPYFNTHRYFMSPLLEDIPSELEPSVPISFPHLLGFLNTPKRIYRFLNRRKLADSIGREIAAAILSSYRPYHIFEDLEPSELSTKRNSQYIDHNESSYSESFEQQVALQDEEKDWHKSVWAQQDAEPKRLWSCPLVLDPRIATRMRRYELSPEEEEKANRIEIHEEEVEGWIKGNIRSLWRAGVTALFP</sequence>
<evidence type="ECO:0000256" key="10">
    <source>
        <dbReference type="ARBA" id="ARBA00023128"/>
    </source>
</evidence>
<proteinExistence type="inferred from homology"/>
<accession>A0A0B1P7W3</accession>
<evidence type="ECO:0000256" key="2">
    <source>
        <dbReference type="ARBA" id="ARBA00006355"/>
    </source>
</evidence>
<keyword evidence="10" id="KW-0496">Mitochondrion</keyword>
<evidence type="ECO:0000256" key="3">
    <source>
        <dbReference type="ARBA" id="ARBA00020796"/>
    </source>
</evidence>
<keyword evidence="9" id="KW-0811">Translocation</keyword>
<feature type="region of interest" description="Disordered" evidence="12">
    <location>
        <begin position="230"/>
        <end position="258"/>
    </location>
</feature>
<evidence type="ECO:0000256" key="5">
    <source>
        <dbReference type="ARBA" id="ARBA00022692"/>
    </source>
</evidence>
<dbReference type="GO" id="GO:0005743">
    <property type="term" value="C:mitochondrial inner membrane"/>
    <property type="evidence" value="ECO:0007669"/>
    <property type="project" value="UniProtKB-SubCell"/>
</dbReference>
<dbReference type="Proteomes" id="UP000030854">
    <property type="component" value="Unassembled WGS sequence"/>
</dbReference>
<evidence type="ECO:0000256" key="6">
    <source>
        <dbReference type="ARBA" id="ARBA00022792"/>
    </source>
</evidence>
<feature type="region of interest" description="Disordered" evidence="12">
    <location>
        <begin position="1"/>
        <end position="41"/>
    </location>
</feature>
<keyword evidence="11" id="KW-0472">Membrane</keyword>
<comment type="subcellular location">
    <subcellularLocation>
        <location evidence="1">Mitochondrion inner membrane</location>
        <topology evidence="1">Single-pass membrane protein</topology>
    </subcellularLocation>
</comment>
<evidence type="ECO:0000256" key="9">
    <source>
        <dbReference type="ARBA" id="ARBA00023010"/>
    </source>
</evidence>
<dbReference type="Pfam" id="PF11711">
    <property type="entry name" value="Tim54"/>
    <property type="match status" value="1"/>
</dbReference>
<evidence type="ECO:0000313" key="14">
    <source>
        <dbReference type="Proteomes" id="UP000030854"/>
    </source>
</evidence>
<evidence type="ECO:0000313" key="13">
    <source>
        <dbReference type="EMBL" id="KHJ32744.1"/>
    </source>
</evidence>
<name>A0A0B1P7W3_UNCNE</name>
<keyword evidence="4" id="KW-0813">Transport</keyword>
<evidence type="ECO:0000256" key="4">
    <source>
        <dbReference type="ARBA" id="ARBA00022448"/>
    </source>
</evidence>
<evidence type="ECO:0000256" key="1">
    <source>
        <dbReference type="ARBA" id="ARBA00004434"/>
    </source>
</evidence>